<feature type="non-terminal residue" evidence="2">
    <location>
        <position position="433"/>
    </location>
</feature>
<reference evidence="2 3" key="1">
    <citation type="submission" date="2024-05" db="EMBL/GenBank/DDBJ databases">
        <title>Genome sequencing and assembly of Indian major carp, Cirrhinus mrigala (Hamilton, 1822).</title>
        <authorList>
            <person name="Mohindra V."/>
            <person name="Chowdhury L.M."/>
            <person name="Lal K."/>
            <person name="Jena J.K."/>
        </authorList>
    </citation>
    <scope>NUCLEOTIDE SEQUENCE [LARGE SCALE GENOMIC DNA]</scope>
    <source>
        <strain evidence="2">CM1030</strain>
        <tissue evidence="2">Blood</tissue>
    </source>
</reference>
<feature type="non-terminal residue" evidence="2">
    <location>
        <position position="1"/>
    </location>
</feature>
<dbReference type="Gene3D" id="1.10.287.3160">
    <property type="match status" value="1"/>
</dbReference>
<organism evidence="2 3">
    <name type="scientific">Cirrhinus mrigala</name>
    <name type="common">Mrigala</name>
    <dbReference type="NCBI Taxonomy" id="683832"/>
    <lineage>
        <taxon>Eukaryota</taxon>
        <taxon>Metazoa</taxon>
        <taxon>Chordata</taxon>
        <taxon>Craniata</taxon>
        <taxon>Vertebrata</taxon>
        <taxon>Euteleostomi</taxon>
        <taxon>Actinopterygii</taxon>
        <taxon>Neopterygii</taxon>
        <taxon>Teleostei</taxon>
        <taxon>Ostariophysi</taxon>
        <taxon>Cypriniformes</taxon>
        <taxon>Cyprinidae</taxon>
        <taxon>Labeoninae</taxon>
        <taxon>Labeonini</taxon>
        <taxon>Cirrhinus</taxon>
    </lineage>
</organism>
<sequence length="433" mass="46870">DDIQTVGYWIDGHDYCLTCLGLGHAEVALMDGSCFKCGSMTISVLRSGAPAYIPRSRSSSGPAQKKPTLVNNPGDLRAYTACGEAASALHAIALLQVHQAKALKELHECSSNKGVMQELRAATDLALRATKVIARSLGRAMSTLVVQERHLWLNLADMREPNKVRFLSTPVCQASLSGDAVENFAQQFSVAQKQTEAIKHILPQPSAAASTGFTADGMHRVPITPYCCQTFGPWSDPSFLRCPGMLWCSWMPRPRAGGPCTMGKQFRVCGRDLNSDFFGAAQIDLFASPDSTHCQLFYSLTECTLSTDALAHGWPQGLRKYAFPPVSLLAQTLCKVREDGEQVLLVAILAQPDLVFGTYAPHDSPSLAHSSEEGSAFSETGHSLAPASRPLETSYLVPGWDTEVLSGLPQGVVDTIISTRAPSTRRLYALKWN</sequence>
<dbReference type="EMBL" id="JAMKFB020000018">
    <property type="protein sequence ID" value="KAL0168522.1"/>
    <property type="molecule type" value="Genomic_DNA"/>
</dbReference>
<dbReference type="AlphaFoldDB" id="A0ABD0P439"/>
<protein>
    <submittedName>
        <fullName evidence="2">Uncharacterized protein</fullName>
    </submittedName>
</protein>
<evidence type="ECO:0000313" key="2">
    <source>
        <dbReference type="EMBL" id="KAL0168522.1"/>
    </source>
</evidence>
<proteinExistence type="predicted"/>
<evidence type="ECO:0000313" key="3">
    <source>
        <dbReference type="Proteomes" id="UP001529510"/>
    </source>
</evidence>
<feature type="region of interest" description="Disordered" evidence="1">
    <location>
        <begin position="365"/>
        <end position="385"/>
    </location>
</feature>
<accession>A0ABD0P439</accession>
<name>A0ABD0P439_CIRMR</name>
<dbReference type="Proteomes" id="UP001529510">
    <property type="component" value="Unassembled WGS sequence"/>
</dbReference>
<gene>
    <name evidence="2" type="ORF">M9458_036744</name>
</gene>
<evidence type="ECO:0000256" key="1">
    <source>
        <dbReference type="SAM" id="MobiDB-lite"/>
    </source>
</evidence>
<comment type="caution">
    <text evidence="2">The sequence shown here is derived from an EMBL/GenBank/DDBJ whole genome shotgun (WGS) entry which is preliminary data.</text>
</comment>
<keyword evidence="3" id="KW-1185">Reference proteome</keyword>